<comment type="cofactor">
    <cofactor evidence="1 7 8">
        <name>pyridoxal 5'-phosphate</name>
        <dbReference type="ChEBI" id="CHEBI:597326"/>
    </cofactor>
</comment>
<dbReference type="EMBL" id="NEVU01000002">
    <property type="protein sequence ID" value="OZI74907.1"/>
    <property type="molecule type" value="Genomic_DNA"/>
</dbReference>
<feature type="region of interest" description="Disordered" evidence="10">
    <location>
        <begin position="440"/>
        <end position="459"/>
    </location>
</feature>
<dbReference type="RefSeq" id="WP_094812975.1">
    <property type="nucleotide sequence ID" value="NZ_NEVU01000002.1"/>
</dbReference>
<evidence type="ECO:0000256" key="10">
    <source>
        <dbReference type="SAM" id="MobiDB-lite"/>
    </source>
</evidence>
<dbReference type="PANTHER" id="PTHR43321">
    <property type="entry name" value="GLUTAMATE DECARBOXYLASE"/>
    <property type="match status" value="1"/>
</dbReference>
<dbReference type="OrthoDB" id="9803665at2"/>
<evidence type="ECO:0000256" key="5">
    <source>
        <dbReference type="ARBA" id="ARBA00023239"/>
    </source>
</evidence>
<sequence>MSQSPDLLTPYDQFNFEVPEDHFPKTGMSSRAAQAIVLSDEWTDTNPMLNMSSFVTTYAEPEARAVAHQNMFKNYIDHDMYPQLFAMETRMVKWLHELWNGPKGVEPYGTATVGSSEACMLAGLAHKWNWRQRRQKEGKDASRPNMVTGGNVQIVWKKFLRYFDVEPRIVPLKPGQYTLTAEELDQYVDENTIAVVAIAGQTFTGEDDDIQGIHDWLDAYEKKTGVSIPMHIDGASGGFVNPFLYPDYKWDFRLPRVQSINASGHKYGLTPPGLGWVIFREREIFNEELVFYVNYLGGEMPTATLNFSRNSMQVAAQYYQFLRLGFEGYRRIMQRTLDNAVALRKRLIDSGYFTIMNDTQRIPVVAVTLDKKVKKFSEFDVSNKVREKGWVLSAYQMPANAESVNSLRVVVRPHINHNVSMKLADDIINACKWLDQHGGTATPPELHGHPDEKTTPAKC</sequence>
<evidence type="ECO:0000256" key="6">
    <source>
        <dbReference type="ARBA" id="ARBA00048868"/>
    </source>
</evidence>
<dbReference type="Gene3D" id="3.90.1150.160">
    <property type="match status" value="1"/>
</dbReference>
<evidence type="ECO:0000256" key="9">
    <source>
        <dbReference type="RuleBase" id="RU361171"/>
    </source>
</evidence>
<keyword evidence="5 8" id="KW-0456">Lyase</keyword>
<evidence type="ECO:0000313" key="12">
    <source>
        <dbReference type="Proteomes" id="UP000216429"/>
    </source>
</evidence>
<dbReference type="Proteomes" id="UP000216429">
    <property type="component" value="Unassembled WGS sequence"/>
</dbReference>
<comment type="catalytic activity">
    <reaction evidence="6 9">
        <text>L-glutamate + H(+) = 4-aminobutanoate + CO2</text>
        <dbReference type="Rhea" id="RHEA:17785"/>
        <dbReference type="ChEBI" id="CHEBI:15378"/>
        <dbReference type="ChEBI" id="CHEBI:16526"/>
        <dbReference type="ChEBI" id="CHEBI:29985"/>
        <dbReference type="ChEBI" id="CHEBI:59888"/>
        <dbReference type="EC" id="4.1.1.15"/>
    </reaction>
</comment>
<organism evidence="11 12">
    <name type="scientific">Bordetella genomosp. 12</name>
    <dbReference type="NCBI Taxonomy" id="463035"/>
    <lineage>
        <taxon>Bacteria</taxon>
        <taxon>Pseudomonadati</taxon>
        <taxon>Pseudomonadota</taxon>
        <taxon>Betaproteobacteria</taxon>
        <taxon>Burkholderiales</taxon>
        <taxon>Alcaligenaceae</taxon>
        <taxon>Bordetella</taxon>
    </lineage>
</organism>
<dbReference type="InterPro" id="IPR002129">
    <property type="entry name" value="PyrdxlP-dep_de-COase"/>
</dbReference>
<dbReference type="GO" id="GO:0004351">
    <property type="term" value="F:glutamate decarboxylase activity"/>
    <property type="evidence" value="ECO:0007669"/>
    <property type="project" value="UniProtKB-EC"/>
</dbReference>
<dbReference type="Gene3D" id="4.10.280.50">
    <property type="match status" value="1"/>
</dbReference>
<dbReference type="GO" id="GO:0005829">
    <property type="term" value="C:cytosol"/>
    <property type="evidence" value="ECO:0007669"/>
    <property type="project" value="TreeGrafter"/>
</dbReference>
<dbReference type="PANTHER" id="PTHR43321:SF3">
    <property type="entry name" value="GLUTAMATE DECARBOXYLASE"/>
    <property type="match status" value="1"/>
</dbReference>
<keyword evidence="9" id="KW-0210">Decarboxylase</keyword>
<dbReference type="NCBIfam" id="TIGR01788">
    <property type="entry name" value="Glu-decarb-GAD"/>
    <property type="match status" value="1"/>
</dbReference>
<comment type="similarity">
    <text evidence="2 8">Belongs to the group II decarboxylase family.</text>
</comment>
<feature type="modified residue" description="N6-(pyridoxal phosphate)lysine" evidence="7">
    <location>
        <position position="266"/>
    </location>
</feature>
<evidence type="ECO:0000256" key="2">
    <source>
        <dbReference type="ARBA" id="ARBA00009533"/>
    </source>
</evidence>
<protein>
    <recommendedName>
        <fullName evidence="3 9">Glutamate decarboxylase</fullName>
        <ecNumber evidence="3 9">4.1.1.15</ecNumber>
    </recommendedName>
</protein>
<dbReference type="Gene3D" id="3.40.640.10">
    <property type="entry name" value="Type I PLP-dependent aspartate aminotransferase-like (Major domain)"/>
    <property type="match status" value="1"/>
</dbReference>
<dbReference type="EC" id="4.1.1.15" evidence="3 9"/>
<dbReference type="Pfam" id="PF00282">
    <property type="entry name" value="Pyridoxal_deC"/>
    <property type="match status" value="1"/>
</dbReference>
<dbReference type="GO" id="GO:0006538">
    <property type="term" value="P:L-glutamate catabolic process"/>
    <property type="evidence" value="ECO:0007669"/>
    <property type="project" value="TreeGrafter"/>
</dbReference>
<dbReference type="AlphaFoldDB" id="A0A261VM46"/>
<keyword evidence="12" id="KW-1185">Reference proteome</keyword>
<dbReference type="GO" id="GO:0030170">
    <property type="term" value="F:pyridoxal phosphate binding"/>
    <property type="evidence" value="ECO:0007669"/>
    <property type="project" value="InterPro"/>
</dbReference>
<evidence type="ECO:0000256" key="4">
    <source>
        <dbReference type="ARBA" id="ARBA00022898"/>
    </source>
</evidence>
<evidence type="ECO:0000313" key="11">
    <source>
        <dbReference type="EMBL" id="OZI74907.1"/>
    </source>
</evidence>
<proteinExistence type="inferred from homology"/>
<name>A0A261VM46_9BORD</name>
<keyword evidence="4 7" id="KW-0663">Pyridoxal phosphate</keyword>
<evidence type="ECO:0000256" key="1">
    <source>
        <dbReference type="ARBA" id="ARBA00001933"/>
    </source>
</evidence>
<dbReference type="InterPro" id="IPR015421">
    <property type="entry name" value="PyrdxlP-dep_Trfase_major"/>
</dbReference>
<accession>A0A261VM46</accession>
<evidence type="ECO:0000256" key="7">
    <source>
        <dbReference type="PIRSR" id="PIRSR602129-50"/>
    </source>
</evidence>
<evidence type="ECO:0000256" key="8">
    <source>
        <dbReference type="RuleBase" id="RU000382"/>
    </source>
</evidence>
<reference evidence="12" key="1">
    <citation type="submission" date="2017-05" db="EMBL/GenBank/DDBJ databases">
        <title>Complete and WGS of Bordetella genogroups.</title>
        <authorList>
            <person name="Spilker T."/>
            <person name="Lipuma J."/>
        </authorList>
    </citation>
    <scope>NUCLEOTIDE SEQUENCE [LARGE SCALE GENOMIC DNA]</scope>
    <source>
        <strain evidence="12">AU6712</strain>
    </source>
</reference>
<comment type="caution">
    <text evidence="11">The sequence shown here is derived from an EMBL/GenBank/DDBJ whole genome shotgun (WGS) entry which is preliminary data.</text>
</comment>
<dbReference type="SUPFAM" id="SSF53383">
    <property type="entry name" value="PLP-dependent transferases"/>
    <property type="match status" value="1"/>
</dbReference>
<gene>
    <name evidence="11" type="ORF">CAL22_10790</name>
</gene>
<dbReference type="InterPro" id="IPR010107">
    <property type="entry name" value="Glutamate_decarboxylase"/>
</dbReference>
<feature type="compositionally biased region" description="Basic and acidic residues" evidence="10">
    <location>
        <begin position="446"/>
        <end position="459"/>
    </location>
</feature>
<dbReference type="FunFam" id="3.40.640.10:FF:000017">
    <property type="entry name" value="Glutamate decarboxylase"/>
    <property type="match status" value="1"/>
</dbReference>
<evidence type="ECO:0000256" key="3">
    <source>
        <dbReference type="ARBA" id="ARBA00012421"/>
    </source>
</evidence>
<dbReference type="InterPro" id="IPR015424">
    <property type="entry name" value="PyrdxlP-dep_Trfase"/>
</dbReference>